<dbReference type="GO" id="GO:0006508">
    <property type="term" value="P:proteolysis"/>
    <property type="evidence" value="ECO:0007669"/>
    <property type="project" value="UniProtKB-KW"/>
</dbReference>
<feature type="domain" description="Peptidase M14" evidence="8">
    <location>
        <begin position="61"/>
        <end position="344"/>
    </location>
</feature>
<dbReference type="PATRIC" id="fig|1114963.3.peg.233"/>
<keyword evidence="6" id="KW-0482">Metalloprotease</keyword>
<feature type="chain" id="PRO_5005292453" evidence="7">
    <location>
        <begin position="28"/>
        <end position="934"/>
    </location>
</feature>
<evidence type="ECO:0000256" key="1">
    <source>
        <dbReference type="ARBA" id="ARBA00001947"/>
    </source>
</evidence>
<keyword evidence="7" id="KW-0732">Signal</keyword>
<dbReference type="RefSeq" id="WP_059149743.1">
    <property type="nucleotide sequence ID" value="NZ_KQ130452.1"/>
</dbReference>
<comment type="similarity">
    <text evidence="2">Belongs to the peptidase M14 family.</text>
</comment>
<dbReference type="Proteomes" id="UP000052268">
    <property type="component" value="Unassembled WGS sequence"/>
</dbReference>
<comment type="cofactor">
    <cofactor evidence="1">
        <name>Zn(2+)</name>
        <dbReference type="ChEBI" id="CHEBI:29105"/>
    </cofactor>
</comment>
<dbReference type="GO" id="GO:0005615">
    <property type="term" value="C:extracellular space"/>
    <property type="evidence" value="ECO:0007669"/>
    <property type="project" value="TreeGrafter"/>
</dbReference>
<dbReference type="GO" id="GO:0008270">
    <property type="term" value="F:zinc ion binding"/>
    <property type="evidence" value="ECO:0007669"/>
    <property type="project" value="InterPro"/>
</dbReference>
<evidence type="ECO:0000256" key="7">
    <source>
        <dbReference type="SAM" id="SignalP"/>
    </source>
</evidence>
<dbReference type="PANTHER" id="PTHR11705">
    <property type="entry name" value="PROTEASE FAMILY M14 CARBOXYPEPTIDASE A,B"/>
    <property type="match status" value="1"/>
</dbReference>
<feature type="signal peptide" evidence="7">
    <location>
        <begin position="1"/>
        <end position="27"/>
    </location>
</feature>
<evidence type="ECO:0000256" key="2">
    <source>
        <dbReference type="ARBA" id="ARBA00005988"/>
    </source>
</evidence>
<dbReference type="AlphaFoldDB" id="A0A0J7Y907"/>
<proteinExistence type="inferred from homology"/>
<name>A0A0J7Y907_9SPHN</name>
<evidence type="ECO:0000256" key="5">
    <source>
        <dbReference type="ARBA" id="ARBA00022833"/>
    </source>
</evidence>
<organism evidence="9 10">
    <name type="scientific">Novosphingobium barchaimii LL02</name>
    <dbReference type="NCBI Taxonomy" id="1114963"/>
    <lineage>
        <taxon>Bacteria</taxon>
        <taxon>Pseudomonadati</taxon>
        <taxon>Pseudomonadota</taxon>
        <taxon>Alphaproteobacteria</taxon>
        <taxon>Sphingomonadales</taxon>
        <taxon>Sphingomonadaceae</taxon>
        <taxon>Novosphingobium</taxon>
    </lineage>
</organism>
<evidence type="ECO:0000313" key="10">
    <source>
        <dbReference type="Proteomes" id="UP000052268"/>
    </source>
</evidence>
<dbReference type="PANTHER" id="PTHR11705:SF143">
    <property type="entry name" value="SLL0236 PROTEIN"/>
    <property type="match status" value="1"/>
</dbReference>
<comment type="caution">
    <text evidence="9">The sequence shown here is derived from an EMBL/GenBank/DDBJ whole genome shotgun (WGS) entry which is preliminary data.</text>
</comment>
<dbReference type="CDD" id="cd06240">
    <property type="entry name" value="M14-like"/>
    <property type="match status" value="1"/>
</dbReference>
<gene>
    <name evidence="9" type="ORF">V474_01185</name>
</gene>
<dbReference type="OrthoDB" id="9767214at2"/>
<dbReference type="EMBL" id="JACU01000001">
    <property type="protein sequence ID" value="KMS60326.1"/>
    <property type="molecule type" value="Genomic_DNA"/>
</dbReference>
<dbReference type="Pfam" id="PF00246">
    <property type="entry name" value="Peptidase_M14"/>
    <property type="match status" value="1"/>
</dbReference>
<sequence>MSCRSPRRSLLLAATCLAVPLGGGAAAAQDAPPTSASITAPETVVGGKVGADYFLANYTKISSWLTKVAAESDRIKVVSIGKTEEGREQYMAIVSSPDNIRNLETYRRIAQQLALARGLDDAAAHKLAAQGKAMIWMDAGLHASEIVNAQSHVQIIHEMLTRNDPETLRLLGDDIMLFVFANPDGLELVADWYMSNPRKLSTDSIPVLYQKYIGHDNNRDSFASTQAETTNMNRAGYREWFPQILYNQHQTGPLGAVVFIPPFRDPYNFNNEPLVINQTDVVGEMMHARLVAQGKGGSVMRSGAPYSTWFNGGIRTIGYFHNQIGILTEIIGNPTPMKIPLVPDNQLPRQDEVLPIAPQDWHFQQSLDYVKEMDRAILDYASRYRETIQYNRYIMGRNQIAKGSQDSWIVTPKRIEAVKDEARKLPPPGKDELAGGWGNEKVVPAALYKTVLNAPEKRAPRAYIIPADTQADLPTTVRFLNALIKTGIEVQQAPAAFSFAGKTYPAGSYVVRSDQAFRPHVLDMFEPQDHPQDFAYEGGPPIKPYDVTGYTLALQMNVAFDRVLDAPPPAFPLIPDVIAAPPAGRIVGSGKAGYVVDHAVNNSYTLSNRLLKAGLPVFWLKAATPVDGRTLAPGALWVPASARADAIVAAAVGPLGFDAHALAARPVGEAVALKPVKIGLVDVYGGSMASGWTRWIFEQYEFPYELVYPQALDKGALRSKYDVLIFQSDVLGREDGFSRDQPAAADIPAAYSKMLGRITEAKTLPQVAAFAKDGGTVIAVGNASRMGEALGLPVSNLLAPDGPDGKPVRVPSTKYYVPGSVLSAKVDSSDPLAFGVAPTVNLFYNNNPVFRLDGPSVRKVSWFDKDDALVSGWAWGQKMLNGGAGIVEGSLGKGRVFLMGPEVTQRGQPFATFKFLFNGVLLSGSDAAPAAPAD</sequence>
<dbReference type="Gene3D" id="3.40.630.10">
    <property type="entry name" value="Zn peptidases"/>
    <property type="match status" value="1"/>
</dbReference>
<evidence type="ECO:0000313" key="9">
    <source>
        <dbReference type="EMBL" id="KMS60326.1"/>
    </source>
</evidence>
<keyword evidence="3" id="KW-0645">Protease</keyword>
<dbReference type="GO" id="GO:0004181">
    <property type="term" value="F:metallocarboxypeptidase activity"/>
    <property type="evidence" value="ECO:0007669"/>
    <property type="project" value="InterPro"/>
</dbReference>
<reference evidence="9 10" key="1">
    <citation type="journal article" date="2015" name="G3 (Bethesda)">
        <title>Insights into Ongoing Evolution of the Hexachlorocyclohexane Catabolic Pathway from Comparative Genomics of Ten Sphingomonadaceae Strains.</title>
        <authorList>
            <person name="Pearce S.L."/>
            <person name="Oakeshott J.G."/>
            <person name="Pandey G."/>
        </authorList>
    </citation>
    <scope>NUCLEOTIDE SEQUENCE [LARGE SCALE GENOMIC DNA]</scope>
    <source>
        <strain evidence="9 10">LL02</strain>
    </source>
</reference>
<evidence type="ECO:0000256" key="4">
    <source>
        <dbReference type="ARBA" id="ARBA00022801"/>
    </source>
</evidence>
<keyword evidence="4" id="KW-0378">Hydrolase</keyword>
<keyword evidence="10" id="KW-1185">Reference proteome</keyword>
<evidence type="ECO:0000256" key="3">
    <source>
        <dbReference type="ARBA" id="ARBA00022670"/>
    </source>
</evidence>
<dbReference type="InterPro" id="IPR000834">
    <property type="entry name" value="Peptidase_M14"/>
</dbReference>
<keyword evidence="5" id="KW-0862">Zinc</keyword>
<evidence type="ECO:0000256" key="6">
    <source>
        <dbReference type="ARBA" id="ARBA00023049"/>
    </source>
</evidence>
<dbReference type="SUPFAM" id="SSF53187">
    <property type="entry name" value="Zn-dependent exopeptidases"/>
    <property type="match status" value="1"/>
</dbReference>
<evidence type="ECO:0000259" key="8">
    <source>
        <dbReference type="Pfam" id="PF00246"/>
    </source>
</evidence>
<accession>A0A0J7Y907</accession>
<protein>
    <submittedName>
        <fullName evidence="9">Peptidase</fullName>
    </submittedName>
</protein>